<proteinExistence type="predicted"/>
<keyword evidence="3 5" id="KW-1133">Transmembrane helix</keyword>
<evidence type="ECO:0000256" key="5">
    <source>
        <dbReference type="SAM" id="Phobius"/>
    </source>
</evidence>
<feature type="transmembrane region" description="Helical" evidence="5">
    <location>
        <begin position="50"/>
        <end position="69"/>
    </location>
</feature>
<dbReference type="Proteomes" id="UP000297891">
    <property type="component" value="Unassembled WGS sequence"/>
</dbReference>
<keyword evidence="2 5" id="KW-0812">Transmembrane</keyword>
<evidence type="ECO:0000313" key="6">
    <source>
        <dbReference type="EMBL" id="TGK91385.1"/>
    </source>
</evidence>
<dbReference type="AlphaFoldDB" id="A0A5F1Z337"/>
<reference evidence="6" key="1">
    <citation type="journal article" date="2019" name="PLoS Negl. Trop. Dis.">
        <title>Revisiting the worldwide diversity of Leptospira species in the environment.</title>
        <authorList>
            <person name="Vincent A.T."/>
            <person name="Schiettekatte O."/>
            <person name="Bourhy P."/>
            <person name="Veyrier F.J."/>
            <person name="Picardeau M."/>
        </authorList>
    </citation>
    <scope>NUCLEOTIDE SEQUENCE [LARGE SCALE GENOMIC DNA]</scope>
    <source>
        <strain evidence="6">201800277</strain>
    </source>
</reference>
<feature type="transmembrane region" description="Helical" evidence="5">
    <location>
        <begin position="12"/>
        <end position="30"/>
    </location>
</feature>
<dbReference type="RefSeq" id="WP_135677114.1">
    <property type="nucleotide sequence ID" value="NZ_RQFP01000014.1"/>
</dbReference>
<organism evidence="6 7">
    <name type="scientific">Leptospira brenneri</name>
    <dbReference type="NCBI Taxonomy" id="2023182"/>
    <lineage>
        <taxon>Bacteria</taxon>
        <taxon>Pseudomonadati</taxon>
        <taxon>Spirochaetota</taxon>
        <taxon>Spirochaetia</taxon>
        <taxon>Leptospirales</taxon>
        <taxon>Leptospiraceae</taxon>
        <taxon>Leptospira</taxon>
    </lineage>
</organism>
<keyword evidence="4 5" id="KW-0472">Membrane</keyword>
<protein>
    <submittedName>
        <fullName evidence="6">DoxX family protein</fullName>
    </submittedName>
</protein>
<evidence type="ECO:0000256" key="2">
    <source>
        <dbReference type="ARBA" id="ARBA00022692"/>
    </source>
</evidence>
<dbReference type="Pfam" id="PF13564">
    <property type="entry name" value="DoxX_2"/>
    <property type="match status" value="1"/>
</dbReference>
<feature type="transmembrane region" description="Helical" evidence="5">
    <location>
        <begin position="98"/>
        <end position="118"/>
    </location>
</feature>
<accession>A0A5F1Z337</accession>
<sequence>MNDIKSSRTSFCVGWVLSGLVIAFLLFDAWGKLAELEIVLKSMVELGIPVSLSVTIGTILLVITILYAIPQTSALGALLLTGYLGGAVVIHLRVGNPLWSHTLFSVYVGILLWVGLALRNSKVKDLFWGFQTKK</sequence>
<dbReference type="InterPro" id="IPR032808">
    <property type="entry name" value="DoxX"/>
</dbReference>
<evidence type="ECO:0000256" key="4">
    <source>
        <dbReference type="ARBA" id="ARBA00023136"/>
    </source>
</evidence>
<evidence type="ECO:0000256" key="3">
    <source>
        <dbReference type="ARBA" id="ARBA00022989"/>
    </source>
</evidence>
<gene>
    <name evidence="6" type="ORF">EHQ30_14255</name>
</gene>
<comment type="caution">
    <text evidence="6">The sequence shown here is derived from an EMBL/GenBank/DDBJ whole genome shotgun (WGS) entry which is preliminary data.</text>
</comment>
<dbReference type="OrthoDB" id="9811373at2"/>
<comment type="subcellular location">
    <subcellularLocation>
        <location evidence="1">Membrane</location>
        <topology evidence="1">Multi-pass membrane protein</topology>
    </subcellularLocation>
</comment>
<dbReference type="GO" id="GO:0016020">
    <property type="term" value="C:membrane"/>
    <property type="evidence" value="ECO:0007669"/>
    <property type="project" value="UniProtKB-SubCell"/>
</dbReference>
<feature type="transmembrane region" description="Helical" evidence="5">
    <location>
        <begin position="74"/>
        <end position="92"/>
    </location>
</feature>
<evidence type="ECO:0000313" key="7">
    <source>
        <dbReference type="Proteomes" id="UP000297891"/>
    </source>
</evidence>
<name>A0A5F1Z337_9LEPT</name>
<keyword evidence="7" id="KW-1185">Reference proteome</keyword>
<evidence type="ECO:0000256" key="1">
    <source>
        <dbReference type="ARBA" id="ARBA00004141"/>
    </source>
</evidence>
<dbReference type="EMBL" id="RQFP01000014">
    <property type="protein sequence ID" value="TGK91385.1"/>
    <property type="molecule type" value="Genomic_DNA"/>
</dbReference>